<dbReference type="GeneID" id="79266708"/>
<keyword evidence="2" id="KW-1185">Reference proteome</keyword>
<evidence type="ECO:0008006" key="3">
    <source>
        <dbReference type="Google" id="ProtNLM"/>
    </source>
</evidence>
<reference evidence="1 2" key="1">
    <citation type="journal article" date="2019" name="Int. J. Syst. Evol. Microbiol.">
        <title>The Global Catalogue of Microorganisms (GCM) 10K type strain sequencing project: providing services to taxonomists for standard genome sequencing and annotation.</title>
        <authorList>
            <consortium name="The Broad Institute Genomics Platform"/>
            <consortium name="The Broad Institute Genome Sequencing Center for Infectious Disease"/>
            <person name="Wu L."/>
            <person name="Ma J."/>
        </authorList>
    </citation>
    <scope>NUCLEOTIDE SEQUENCE [LARGE SCALE GENOMIC DNA]</scope>
    <source>
        <strain evidence="1 2">DT85</strain>
    </source>
</reference>
<dbReference type="AlphaFoldDB" id="A0ABD5ZP92"/>
<accession>A0ABD5ZP92</accession>
<evidence type="ECO:0000313" key="2">
    <source>
        <dbReference type="Proteomes" id="UP001596398"/>
    </source>
</evidence>
<dbReference type="RefSeq" id="WP_276236051.1">
    <property type="nucleotide sequence ID" value="NZ_CP119802.1"/>
</dbReference>
<protein>
    <recommendedName>
        <fullName evidence="3">Rubrerythrin</fullName>
    </recommendedName>
</protein>
<sequence>MDGTDVVAAVREECATELDRLGSEKALVAATDAVLERDAVLDAAGAAEARARDTFSRWATDETDATARHAFDAIAGTEREHFERVAEHHPTTPEDPPLDGVHEYLDGLDDTAARVGAGLVGRPLVSSRSMLQVINFFVNEGANAEADLFRALRAETDDIVERGAELLDSVCDSEGDYERAREAAVRVVEIAYDEYATGLEGLGVDPKPVC</sequence>
<dbReference type="Proteomes" id="UP001596398">
    <property type="component" value="Unassembled WGS sequence"/>
</dbReference>
<dbReference type="EMBL" id="JBHTAP010000001">
    <property type="protein sequence ID" value="MFC7235029.1"/>
    <property type="molecule type" value="Genomic_DNA"/>
</dbReference>
<name>A0ABD5ZP92_9EURY</name>
<gene>
    <name evidence="1" type="ORF">ACFQJ4_06825</name>
</gene>
<evidence type="ECO:0000313" key="1">
    <source>
        <dbReference type="EMBL" id="MFC7235029.1"/>
    </source>
</evidence>
<comment type="caution">
    <text evidence="1">The sequence shown here is derived from an EMBL/GenBank/DDBJ whole genome shotgun (WGS) entry which is preliminary data.</text>
</comment>
<proteinExistence type="predicted"/>
<organism evidence="1 2">
    <name type="scientific">Halosegnis marinus</name>
    <dbReference type="NCBI Taxonomy" id="3034023"/>
    <lineage>
        <taxon>Archaea</taxon>
        <taxon>Methanobacteriati</taxon>
        <taxon>Methanobacteriota</taxon>
        <taxon>Stenosarchaea group</taxon>
        <taxon>Halobacteria</taxon>
        <taxon>Halobacteriales</taxon>
        <taxon>Natronomonadaceae</taxon>
        <taxon>Halosegnis</taxon>
    </lineage>
</organism>